<dbReference type="PANTHER" id="PTHR37944">
    <property type="entry name" value="PORIN B"/>
    <property type="match status" value="1"/>
</dbReference>
<gene>
    <name evidence="3" type="ORF">MPC4_310009</name>
</gene>
<proteinExistence type="inferred from homology"/>
<dbReference type="Proteomes" id="UP000485880">
    <property type="component" value="Unassembled WGS sequence"/>
</dbReference>
<feature type="chain" id="PRO_5033106701" evidence="2">
    <location>
        <begin position="22"/>
        <end position="493"/>
    </location>
</feature>
<dbReference type="InterPro" id="IPR038673">
    <property type="entry name" value="OprB_sf"/>
</dbReference>
<comment type="similarity">
    <text evidence="1 2">Belongs to the OprB family.</text>
</comment>
<dbReference type="Gene3D" id="2.40.160.180">
    <property type="entry name" value="Carbohydrate-selective porin OprB"/>
    <property type="match status" value="1"/>
</dbReference>
<dbReference type="GO" id="GO:0008643">
    <property type="term" value="P:carbohydrate transport"/>
    <property type="evidence" value="ECO:0007669"/>
    <property type="project" value="InterPro"/>
</dbReference>
<dbReference type="EMBL" id="CABFMQ020000089">
    <property type="protein sequence ID" value="VTZ51134.1"/>
    <property type="molecule type" value="Genomic_DNA"/>
</dbReference>
<protein>
    <submittedName>
        <fullName evidence="3">Porin</fullName>
    </submittedName>
</protein>
<name>A0A8B6MAP0_METTU</name>
<dbReference type="InterPro" id="IPR052932">
    <property type="entry name" value="OprB_Porin"/>
</dbReference>
<keyword evidence="4" id="KW-1185">Reference proteome</keyword>
<evidence type="ECO:0000313" key="3">
    <source>
        <dbReference type="EMBL" id="VTZ51134.1"/>
    </source>
</evidence>
<evidence type="ECO:0000256" key="1">
    <source>
        <dbReference type="ARBA" id="ARBA00008769"/>
    </source>
</evidence>
<organism evidence="3 4">
    <name type="scientific">Methylocella tundrae</name>
    <dbReference type="NCBI Taxonomy" id="227605"/>
    <lineage>
        <taxon>Bacteria</taxon>
        <taxon>Pseudomonadati</taxon>
        <taxon>Pseudomonadota</taxon>
        <taxon>Alphaproteobacteria</taxon>
        <taxon>Hyphomicrobiales</taxon>
        <taxon>Beijerinckiaceae</taxon>
        <taxon>Methylocella</taxon>
    </lineage>
</organism>
<reference evidence="3 4" key="1">
    <citation type="submission" date="2019-05" db="EMBL/GenBank/DDBJ databases">
        <authorList>
            <person name="Farhan Ul Haque M."/>
        </authorList>
    </citation>
    <scope>NUCLEOTIDE SEQUENCE [LARGE SCALE GENOMIC DNA]</scope>
    <source>
        <strain evidence="3">2</strain>
    </source>
</reference>
<feature type="signal peptide" evidence="2">
    <location>
        <begin position="1"/>
        <end position="21"/>
    </location>
</feature>
<dbReference type="Pfam" id="PF04966">
    <property type="entry name" value="OprB"/>
    <property type="match status" value="1"/>
</dbReference>
<evidence type="ECO:0000256" key="2">
    <source>
        <dbReference type="RuleBase" id="RU363072"/>
    </source>
</evidence>
<keyword evidence="2" id="KW-0732">Signal</keyword>
<sequence>MKLRGAAALVVSLLLGGGALADEKANLTGDMDKGSTVPPKHETAKTNRKKIQAIGKADVMGPPPQSAEAAFAATMAASPARFDQAFGWKGWNIPFPSFGDSLLQDYGGWRSTLANNGFAIIAYNVTIFSDNMLSHPQSSAPGLQSYWGQRPSFLNSPQVFLTVDLSRYGIPDGQIGIAGVQTASTMNNFTPRQFGLGGLQYYQTLFDKKVEVLVGYLQGSQSFVGTYIGGNVASPFGPSASIPFELGLSSPGESAPAAIITYHMTDALYNEFGIQRSLSPTPNVLVDTIAKNPTNLRFTVPSWAPLLIDEIGYKNAAAPGEPQTWARFGIMHNFSQYQNFATGGTSQNNAAYFLADRQLWQADPSMPFTAYRGIYAGVSAMYAPPETAAFSQYYEGRLYAIGLFDARPQDMISVVYNHQVTSQYIADPTNAVSTLTGISARHATNSVTASYLAHLMPGLYSSVGLSYTDHPSLTYYPGEGSALLFLASVFTMF</sequence>
<accession>A0A8B6MAP0</accession>
<dbReference type="RefSeq" id="WP_174513035.1">
    <property type="nucleotide sequence ID" value="NZ_CABFMQ020000089.1"/>
</dbReference>
<evidence type="ECO:0000313" key="4">
    <source>
        <dbReference type="Proteomes" id="UP000485880"/>
    </source>
</evidence>
<dbReference type="InterPro" id="IPR007049">
    <property type="entry name" value="Carb-sel_porin_OprB"/>
</dbReference>
<comment type="caution">
    <text evidence="3">The sequence shown here is derived from an EMBL/GenBank/DDBJ whole genome shotgun (WGS) entry which is preliminary data.</text>
</comment>
<dbReference type="GO" id="GO:0016020">
    <property type="term" value="C:membrane"/>
    <property type="evidence" value="ECO:0007669"/>
    <property type="project" value="InterPro"/>
</dbReference>
<dbReference type="PANTHER" id="PTHR37944:SF1">
    <property type="entry name" value="PORIN B"/>
    <property type="match status" value="1"/>
</dbReference>
<dbReference type="AlphaFoldDB" id="A0A8B6MAP0"/>
<dbReference type="GO" id="GO:0015288">
    <property type="term" value="F:porin activity"/>
    <property type="evidence" value="ECO:0007669"/>
    <property type="project" value="InterPro"/>
</dbReference>